<protein>
    <submittedName>
        <fullName evidence="1">Uncharacterized protein</fullName>
    </submittedName>
</protein>
<sequence>MPCIGFGCNRGGPAGFSKLYGAFAGCNGRILENGNQGRLLVVWTVPVEMTAVSLENISCHAAQTIPHSKGPLIGTDLFDPMIPQSVTL</sequence>
<proteinExistence type="predicted"/>
<comment type="caution">
    <text evidence="1">The sequence shown here is derived from an EMBL/GenBank/DDBJ whole genome shotgun (WGS) entry which is preliminary data.</text>
</comment>
<reference evidence="1 2" key="1">
    <citation type="submission" date="2019-08" db="EMBL/GenBank/DDBJ databases">
        <title>Bacillus genomes from the desert of Cuatro Cienegas, Coahuila.</title>
        <authorList>
            <person name="Olmedo-Alvarez G."/>
        </authorList>
    </citation>
    <scope>NUCLEOTIDE SEQUENCE [LARGE SCALE GENOMIC DNA]</scope>
    <source>
        <strain evidence="1 2">CH128b_4D</strain>
    </source>
</reference>
<dbReference type="AlphaFoldDB" id="A0A5D4M3P1"/>
<dbReference type="Proteomes" id="UP000325182">
    <property type="component" value="Unassembled WGS sequence"/>
</dbReference>
<name>A0A5D4M3P1_9BACI</name>
<dbReference type="EMBL" id="VTEG01000027">
    <property type="protein sequence ID" value="TYR95923.1"/>
    <property type="molecule type" value="Genomic_DNA"/>
</dbReference>
<gene>
    <name evidence="1" type="ORF">FZC84_21070</name>
</gene>
<organism evidence="1 2">
    <name type="scientific">Rossellomorea vietnamensis</name>
    <dbReference type="NCBI Taxonomy" id="218284"/>
    <lineage>
        <taxon>Bacteria</taxon>
        <taxon>Bacillati</taxon>
        <taxon>Bacillota</taxon>
        <taxon>Bacilli</taxon>
        <taxon>Bacillales</taxon>
        <taxon>Bacillaceae</taxon>
        <taxon>Rossellomorea</taxon>
    </lineage>
</organism>
<evidence type="ECO:0000313" key="2">
    <source>
        <dbReference type="Proteomes" id="UP000325182"/>
    </source>
</evidence>
<evidence type="ECO:0000313" key="1">
    <source>
        <dbReference type="EMBL" id="TYR95923.1"/>
    </source>
</evidence>
<dbReference type="RefSeq" id="WP_187444508.1">
    <property type="nucleotide sequence ID" value="NZ_VTEG01000027.1"/>
</dbReference>
<accession>A0A5D4M3P1</accession>